<dbReference type="EMBL" id="JACHVQ010000001">
    <property type="protein sequence ID" value="MBB2890462.1"/>
    <property type="molecule type" value="Genomic_DNA"/>
</dbReference>
<sequence length="361" mass="37400">MRFRLSRGRTGTAALAVVGLTALTACSGSSVSVSTGAASPTSPVGSASPPASSSPPVRSSSTAPVDRSVTLAQGRSIMARYDTDNNAAIQKAEAAPYDEHAWSAVDIGPVRATDTHDTRISALEKSKVPKGYRYTHRVSKVYGSLTRSSDGQAPIVLLAGTERSTGGKPGSYVSALVRTADGWREWADVGADTALLPAAASTVPTLTKAQRQAAANSVPAVVDALQLGETSKVTNPGPITSYRKALHKNVSGFQIDVTPRPWGTKKGTDANTAVTVGTPALRLTRVGSVTLGMMTLDASIVFDGTTSGKTIQLSKSVAKVEGNNGKATSHLVRRNAIAVLVQIPDHGKPKVLGVTAYYLIP</sequence>
<feature type="region of interest" description="Disordered" evidence="1">
    <location>
        <begin position="31"/>
        <end position="68"/>
    </location>
</feature>
<feature type="signal peptide" evidence="2">
    <location>
        <begin position="1"/>
        <end position="27"/>
    </location>
</feature>
<name>A0A839N6Z1_9MICO</name>
<dbReference type="RefSeq" id="WP_183318569.1">
    <property type="nucleotide sequence ID" value="NZ_JACHVQ010000001.1"/>
</dbReference>
<gene>
    <name evidence="3" type="ORF">FHU39_000446</name>
</gene>
<evidence type="ECO:0000313" key="3">
    <source>
        <dbReference type="EMBL" id="MBB2890462.1"/>
    </source>
</evidence>
<accession>A0A839N6Z1</accession>
<protein>
    <submittedName>
        <fullName evidence="3">Uncharacterized protein</fullName>
    </submittedName>
</protein>
<evidence type="ECO:0000313" key="4">
    <source>
        <dbReference type="Proteomes" id="UP000559182"/>
    </source>
</evidence>
<dbReference type="AlphaFoldDB" id="A0A839N6Z1"/>
<keyword evidence="4" id="KW-1185">Reference proteome</keyword>
<evidence type="ECO:0000256" key="2">
    <source>
        <dbReference type="SAM" id="SignalP"/>
    </source>
</evidence>
<feature type="compositionally biased region" description="Low complexity" evidence="1">
    <location>
        <begin position="31"/>
        <end position="64"/>
    </location>
</feature>
<comment type="caution">
    <text evidence="3">The sequence shown here is derived from an EMBL/GenBank/DDBJ whole genome shotgun (WGS) entry which is preliminary data.</text>
</comment>
<reference evidence="3 4" key="1">
    <citation type="submission" date="2020-08" db="EMBL/GenBank/DDBJ databases">
        <title>Sequencing the genomes of 1000 actinobacteria strains.</title>
        <authorList>
            <person name="Klenk H.-P."/>
        </authorList>
    </citation>
    <scope>NUCLEOTIDE SEQUENCE [LARGE SCALE GENOMIC DNA]</scope>
    <source>
        <strain evidence="3 4">DSM 105369</strain>
    </source>
</reference>
<feature type="chain" id="PRO_5038735419" evidence="2">
    <location>
        <begin position="28"/>
        <end position="361"/>
    </location>
</feature>
<evidence type="ECO:0000256" key="1">
    <source>
        <dbReference type="SAM" id="MobiDB-lite"/>
    </source>
</evidence>
<proteinExistence type="predicted"/>
<dbReference type="Proteomes" id="UP000559182">
    <property type="component" value="Unassembled WGS sequence"/>
</dbReference>
<dbReference type="PROSITE" id="PS51257">
    <property type="entry name" value="PROKAR_LIPOPROTEIN"/>
    <property type="match status" value="1"/>
</dbReference>
<keyword evidence="2" id="KW-0732">Signal</keyword>
<organism evidence="3 4">
    <name type="scientific">Flexivirga oryzae</name>
    <dbReference type="NCBI Taxonomy" id="1794944"/>
    <lineage>
        <taxon>Bacteria</taxon>
        <taxon>Bacillati</taxon>
        <taxon>Actinomycetota</taxon>
        <taxon>Actinomycetes</taxon>
        <taxon>Micrococcales</taxon>
        <taxon>Dermacoccaceae</taxon>
        <taxon>Flexivirga</taxon>
    </lineage>
</organism>